<sequence>LEPLYKKEFSSFSSFEVMKFSNGSIYNTCDLRFRGTSVPNNTAIADVLLKAASSVTGFDIEGSSITVEGIASSGVSQQISLVTASCLVLVSWLLSSQQ</sequence>
<comment type="caution">
    <text evidence="2">The sequence shown here is derived from an EMBL/GenBank/DDBJ whole genome shotgun (WGS) entry which is preliminary data.</text>
</comment>
<feature type="domain" description="SEA" evidence="1">
    <location>
        <begin position="1"/>
        <end position="72"/>
    </location>
</feature>
<evidence type="ECO:0000313" key="2">
    <source>
        <dbReference type="EMBL" id="CAB1442866.1"/>
    </source>
</evidence>
<proteinExistence type="predicted"/>
<protein>
    <recommendedName>
        <fullName evidence="1">SEA domain-containing protein</fullName>
    </recommendedName>
</protein>
<evidence type="ECO:0000259" key="1">
    <source>
        <dbReference type="PROSITE" id="PS50024"/>
    </source>
</evidence>
<gene>
    <name evidence="2" type="ORF">PLEPLA_LOCUS30585</name>
</gene>
<dbReference type="PROSITE" id="PS50024">
    <property type="entry name" value="SEA"/>
    <property type="match status" value="1"/>
</dbReference>
<dbReference type="AlphaFoldDB" id="A0A9N7YWV0"/>
<name>A0A9N7YWV0_PLEPL</name>
<accession>A0A9N7YWV0</accession>
<keyword evidence="3" id="KW-1185">Reference proteome</keyword>
<dbReference type="Proteomes" id="UP001153269">
    <property type="component" value="Unassembled WGS sequence"/>
</dbReference>
<organism evidence="2 3">
    <name type="scientific">Pleuronectes platessa</name>
    <name type="common">European plaice</name>
    <dbReference type="NCBI Taxonomy" id="8262"/>
    <lineage>
        <taxon>Eukaryota</taxon>
        <taxon>Metazoa</taxon>
        <taxon>Chordata</taxon>
        <taxon>Craniata</taxon>
        <taxon>Vertebrata</taxon>
        <taxon>Euteleostomi</taxon>
        <taxon>Actinopterygii</taxon>
        <taxon>Neopterygii</taxon>
        <taxon>Teleostei</taxon>
        <taxon>Neoteleostei</taxon>
        <taxon>Acanthomorphata</taxon>
        <taxon>Carangaria</taxon>
        <taxon>Pleuronectiformes</taxon>
        <taxon>Pleuronectoidei</taxon>
        <taxon>Pleuronectidae</taxon>
        <taxon>Pleuronectes</taxon>
    </lineage>
</organism>
<reference evidence="2" key="1">
    <citation type="submission" date="2020-03" db="EMBL/GenBank/DDBJ databases">
        <authorList>
            <person name="Weist P."/>
        </authorList>
    </citation>
    <scope>NUCLEOTIDE SEQUENCE</scope>
</reference>
<feature type="non-terminal residue" evidence="2">
    <location>
        <position position="98"/>
    </location>
</feature>
<dbReference type="EMBL" id="CADEAL010002942">
    <property type="protein sequence ID" value="CAB1442866.1"/>
    <property type="molecule type" value="Genomic_DNA"/>
</dbReference>
<dbReference type="InterPro" id="IPR000082">
    <property type="entry name" value="SEA_dom"/>
</dbReference>
<evidence type="ECO:0000313" key="3">
    <source>
        <dbReference type="Proteomes" id="UP001153269"/>
    </source>
</evidence>